<gene>
    <name evidence="3" type="ORF">E4Q08_19390</name>
</gene>
<feature type="signal peptide" evidence="2">
    <location>
        <begin position="1"/>
        <end position="31"/>
    </location>
</feature>
<dbReference type="InterPro" id="IPR003423">
    <property type="entry name" value="OMP_efflux"/>
</dbReference>
<dbReference type="PANTHER" id="PTHR30203:SF24">
    <property type="entry name" value="BLR4935 PROTEIN"/>
    <property type="match status" value="1"/>
</dbReference>
<keyword evidence="2" id="KW-0732">Signal</keyword>
<dbReference type="Pfam" id="PF02321">
    <property type="entry name" value="OEP"/>
    <property type="match status" value="1"/>
</dbReference>
<accession>A0ABX1TFB0</accession>
<feature type="chain" id="PRO_5046796748" evidence="2">
    <location>
        <begin position="32"/>
        <end position="408"/>
    </location>
</feature>
<name>A0ABX1TFB0_9PROT</name>
<dbReference type="RefSeq" id="WP_169071583.1">
    <property type="nucleotide sequence ID" value="NZ_JAZKUC010000001.1"/>
</dbReference>
<dbReference type="Proteomes" id="UP000886469">
    <property type="component" value="Unassembled WGS sequence"/>
</dbReference>
<proteinExistence type="inferred from homology"/>
<protein>
    <submittedName>
        <fullName evidence="3">TolC family protein</fullName>
    </submittedName>
</protein>
<dbReference type="EMBL" id="SPMX01000069">
    <property type="protein sequence ID" value="NMQ07245.1"/>
    <property type="molecule type" value="Genomic_DNA"/>
</dbReference>
<dbReference type="Gene3D" id="1.20.1600.10">
    <property type="entry name" value="Outer membrane efflux proteins (OEP)"/>
    <property type="match status" value="1"/>
</dbReference>
<reference evidence="3" key="1">
    <citation type="submission" date="2019-03" db="EMBL/GenBank/DDBJ databases">
        <title>Metabolic reconstructions from genomes of highly enriched 'Candidatus Accumulibacter' and 'Candidatus Competibacter' bioreactor populations.</title>
        <authorList>
            <person name="Annavajhala M.K."/>
            <person name="Welles L."/>
            <person name="Abbas B."/>
            <person name="Sorokin D."/>
            <person name="Park H."/>
            <person name="Van Loosdrecht M."/>
            <person name="Chandran K."/>
        </authorList>
    </citation>
    <scope>NUCLEOTIDE SEQUENCE</scope>
    <source>
        <strain evidence="3">SBR_L</strain>
    </source>
</reference>
<comment type="caution">
    <text evidence="3">The sequence shown here is derived from an EMBL/GenBank/DDBJ whole genome shotgun (WGS) entry which is preliminary data.</text>
</comment>
<sequence length="408" mass="44192">MQSSAQRTVKAGLAVKLLTWLLAMTTASAQAETLREVFEKAWANSPSGRTAEAKREEVAASRTVAESWFPAAPKIDAFHRTDRWNSDLGNQESEIGISIPLWLPGQKAARRSLAEAEGEENEGDIQATRLAVAGELRRALWTLVMARSEAEVAAERLKTALGLEADVGRRFKVGEIARSDLLLARQETASARAAAADAQLTVVRSLQRYRVLTGTERLPDDPQEPLAVAGNHAVDPRIAAAQAVVERARAALKLAQESRREAPSIGVLYRRDRDVSGATPRDSIGFAISLPMAVAARNAPLMASANTALIEAEARYRRFVAEVEAEVFEAEAQLASAALGAVLAVEREQAAAERLALMRRSFELGETSLVELLRAQYQTTEARIEGVRSRSRLSAAQANLNQARGITP</sequence>
<evidence type="ECO:0000256" key="1">
    <source>
        <dbReference type="ARBA" id="ARBA00007613"/>
    </source>
</evidence>
<comment type="similarity">
    <text evidence="1">Belongs to the outer membrane factor (OMF) (TC 1.B.17) family.</text>
</comment>
<dbReference type="InterPro" id="IPR010131">
    <property type="entry name" value="MdtP/NodT-like"/>
</dbReference>
<evidence type="ECO:0000256" key="2">
    <source>
        <dbReference type="SAM" id="SignalP"/>
    </source>
</evidence>
<dbReference type="SUPFAM" id="SSF56954">
    <property type="entry name" value="Outer membrane efflux proteins (OEP)"/>
    <property type="match status" value="1"/>
</dbReference>
<evidence type="ECO:0000313" key="3">
    <source>
        <dbReference type="EMBL" id="NMQ07245.1"/>
    </source>
</evidence>
<evidence type="ECO:0000313" key="4">
    <source>
        <dbReference type="Proteomes" id="UP000886469"/>
    </source>
</evidence>
<dbReference type="PANTHER" id="PTHR30203">
    <property type="entry name" value="OUTER MEMBRANE CATION EFFLUX PROTEIN"/>
    <property type="match status" value="1"/>
</dbReference>
<keyword evidence="4" id="KW-1185">Reference proteome</keyword>
<organism evidence="3 4">
    <name type="scientific">Candidatus Accumulibacter contiguus</name>
    <dbReference type="NCBI Taxonomy" id="2954381"/>
    <lineage>
        <taxon>Bacteria</taxon>
        <taxon>Pseudomonadati</taxon>
        <taxon>Pseudomonadota</taxon>
        <taxon>Betaproteobacteria</taxon>
        <taxon>Candidatus Accumulibacter</taxon>
    </lineage>
</organism>